<dbReference type="PRINTS" id="PR01038">
    <property type="entry name" value="TRNASYNTHARG"/>
</dbReference>
<evidence type="ECO:0000256" key="2">
    <source>
        <dbReference type="ARBA" id="ARBA00012837"/>
    </source>
</evidence>
<feature type="domain" description="DALR anticodon binding" evidence="11">
    <location>
        <begin position="499"/>
        <end position="615"/>
    </location>
</feature>
<dbReference type="InterPro" id="IPR014729">
    <property type="entry name" value="Rossmann-like_a/b/a_fold"/>
</dbReference>
<dbReference type="NCBIfam" id="TIGR00456">
    <property type="entry name" value="argS"/>
    <property type="match status" value="1"/>
</dbReference>
<evidence type="ECO:0000256" key="4">
    <source>
        <dbReference type="ARBA" id="ARBA00022741"/>
    </source>
</evidence>
<keyword evidence="5 10" id="KW-0067">ATP-binding</keyword>
<dbReference type="Gene3D" id="3.40.50.620">
    <property type="entry name" value="HUPs"/>
    <property type="match status" value="1"/>
</dbReference>
<keyword evidence="6 10" id="KW-0648">Protein biosynthesis</keyword>
<evidence type="ECO:0000313" key="13">
    <source>
        <dbReference type="Proteomes" id="UP000242875"/>
    </source>
</evidence>
<protein>
    <recommendedName>
        <fullName evidence="2">arginine--tRNA ligase</fullName>
        <ecNumber evidence="2">6.1.1.19</ecNumber>
    </recommendedName>
    <alternativeName>
        <fullName evidence="8">Arginyl-tRNA synthetase</fullName>
    </alternativeName>
</protein>
<comment type="catalytic activity">
    <reaction evidence="9">
        <text>tRNA(Arg) + L-arginine + ATP = L-arginyl-tRNA(Arg) + AMP + diphosphate</text>
        <dbReference type="Rhea" id="RHEA:20301"/>
        <dbReference type="Rhea" id="RHEA-COMP:9658"/>
        <dbReference type="Rhea" id="RHEA-COMP:9673"/>
        <dbReference type="ChEBI" id="CHEBI:30616"/>
        <dbReference type="ChEBI" id="CHEBI:32682"/>
        <dbReference type="ChEBI" id="CHEBI:33019"/>
        <dbReference type="ChEBI" id="CHEBI:78442"/>
        <dbReference type="ChEBI" id="CHEBI:78513"/>
        <dbReference type="ChEBI" id="CHEBI:456215"/>
        <dbReference type="EC" id="6.1.1.19"/>
    </reaction>
</comment>
<accession>A0A261XZ96</accession>
<dbReference type="GO" id="GO:0032543">
    <property type="term" value="P:mitochondrial translation"/>
    <property type="evidence" value="ECO:0007669"/>
    <property type="project" value="TreeGrafter"/>
</dbReference>
<dbReference type="EMBL" id="MVBO01000078">
    <property type="protein sequence ID" value="OZJ03574.1"/>
    <property type="molecule type" value="Genomic_DNA"/>
</dbReference>
<dbReference type="PANTHER" id="PTHR11956">
    <property type="entry name" value="ARGINYL-TRNA SYNTHETASE"/>
    <property type="match status" value="1"/>
</dbReference>
<evidence type="ECO:0000256" key="8">
    <source>
        <dbReference type="ARBA" id="ARBA00033033"/>
    </source>
</evidence>
<comment type="caution">
    <text evidence="12">The sequence shown here is derived from an EMBL/GenBank/DDBJ whole genome shotgun (WGS) entry which is preliminary data.</text>
</comment>
<keyword evidence="4 10" id="KW-0547">Nucleotide-binding</keyword>
<dbReference type="GO" id="GO:0005739">
    <property type="term" value="C:mitochondrion"/>
    <property type="evidence" value="ECO:0007669"/>
    <property type="project" value="TreeGrafter"/>
</dbReference>
<dbReference type="InterPro" id="IPR008909">
    <property type="entry name" value="DALR_anticod-bd"/>
</dbReference>
<evidence type="ECO:0000256" key="10">
    <source>
        <dbReference type="RuleBase" id="RU363038"/>
    </source>
</evidence>
<evidence type="ECO:0000256" key="3">
    <source>
        <dbReference type="ARBA" id="ARBA00022598"/>
    </source>
</evidence>
<dbReference type="InterPro" id="IPR001278">
    <property type="entry name" value="Arg-tRNA-ligase"/>
</dbReference>
<evidence type="ECO:0000256" key="7">
    <source>
        <dbReference type="ARBA" id="ARBA00023146"/>
    </source>
</evidence>
<proteinExistence type="inferred from homology"/>
<dbReference type="SUPFAM" id="SSF55190">
    <property type="entry name" value="Arginyl-tRNA synthetase (ArgRS), N-terminal 'additional' domain"/>
    <property type="match status" value="1"/>
</dbReference>
<evidence type="ECO:0000256" key="6">
    <source>
        <dbReference type="ARBA" id="ARBA00022917"/>
    </source>
</evidence>
<dbReference type="SMART" id="SM00836">
    <property type="entry name" value="DALR_1"/>
    <property type="match status" value="1"/>
</dbReference>
<dbReference type="Gene3D" id="3.30.1360.70">
    <property type="entry name" value="Arginyl tRNA synthetase N-terminal domain"/>
    <property type="match status" value="1"/>
</dbReference>
<dbReference type="GO" id="GO:0004814">
    <property type="term" value="F:arginine-tRNA ligase activity"/>
    <property type="evidence" value="ECO:0007669"/>
    <property type="project" value="UniProtKB-EC"/>
</dbReference>
<dbReference type="EC" id="6.1.1.19" evidence="2"/>
<dbReference type="AlphaFoldDB" id="A0A261XZ96"/>
<evidence type="ECO:0000313" key="12">
    <source>
        <dbReference type="EMBL" id="OZJ03574.1"/>
    </source>
</evidence>
<keyword evidence="13" id="KW-1185">Reference proteome</keyword>
<dbReference type="Gene3D" id="1.10.730.10">
    <property type="entry name" value="Isoleucyl-tRNA Synthetase, Domain 1"/>
    <property type="match status" value="1"/>
</dbReference>
<dbReference type="GO" id="GO:0006420">
    <property type="term" value="P:arginyl-tRNA aminoacylation"/>
    <property type="evidence" value="ECO:0007669"/>
    <property type="project" value="InterPro"/>
</dbReference>
<organism evidence="12 13">
    <name type="scientific">Bifiguratus adelaidae</name>
    <dbReference type="NCBI Taxonomy" id="1938954"/>
    <lineage>
        <taxon>Eukaryota</taxon>
        <taxon>Fungi</taxon>
        <taxon>Fungi incertae sedis</taxon>
        <taxon>Mucoromycota</taxon>
        <taxon>Mucoromycotina</taxon>
        <taxon>Endogonomycetes</taxon>
        <taxon>Endogonales</taxon>
        <taxon>Endogonales incertae sedis</taxon>
        <taxon>Bifiguratus</taxon>
    </lineage>
</organism>
<dbReference type="PANTHER" id="PTHR11956:SF11">
    <property type="entry name" value="ARGININE--TRNA LIGASE, MITOCHONDRIAL-RELATED"/>
    <property type="match status" value="1"/>
</dbReference>
<dbReference type="PROSITE" id="PS00178">
    <property type="entry name" value="AA_TRNA_LIGASE_I"/>
    <property type="match status" value="1"/>
</dbReference>
<evidence type="ECO:0000259" key="11">
    <source>
        <dbReference type="SMART" id="SM00836"/>
    </source>
</evidence>
<reference evidence="12 13" key="1">
    <citation type="journal article" date="2017" name="Mycologia">
        <title>Bifiguratus adelaidae, gen. et sp. nov., a new member of Mucoromycotina in endophytic and soil-dwelling habitats.</title>
        <authorList>
            <person name="Torres-Cruz T.J."/>
            <person name="Billingsley Tobias T.L."/>
            <person name="Almatruk M."/>
            <person name="Hesse C."/>
            <person name="Kuske C.R."/>
            <person name="Desiro A."/>
            <person name="Benucci G.M."/>
            <person name="Bonito G."/>
            <person name="Stajich J.E."/>
            <person name="Dunlap C."/>
            <person name="Arnold A.E."/>
            <person name="Porras-Alfaro A."/>
        </authorList>
    </citation>
    <scope>NUCLEOTIDE SEQUENCE [LARGE SCALE GENOMIC DNA]</scope>
    <source>
        <strain evidence="12 13">AZ0501</strain>
    </source>
</reference>
<dbReference type="Pfam" id="PF05746">
    <property type="entry name" value="DALR_1"/>
    <property type="match status" value="1"/>
</dbReference>
<evidence type="ECO:0000256" key="5">
    <source>
        <dbReference type="ARBA" id="ARBA00022840"/>
    </source>
</evidence>
<dbReference type="SUPFAM" id="SSF52374">
    <property type="entry name" value="Nucleotidylyl transferase"/>
    <property type="match status" value="1"/>
</dbReference>
<dbReference type="Pfam" id="PF00750">
    <property type="entry name" value="tRNA-synt_1d"/>
    <property type="match status" value="1"/>
</dbReference>
<dbReference type="InterPro" id="IPR009080">
    <property type="entry name" value="tRNAsynth_Ia_anticodon-bd"/>
</dbReference>
<dbReference type="GO" id="GO:0005524">
    <property type="term" value="F:ATP binding"/>
    <property type="evidence" value="ECO:0007669"/>
    <property type="project" value="UniProtKB-KW"/>
</dbReference>
<evidence type="ECO:0000256" key="1">
    <source>
        <dbReference type="ARBA" id="ARBA00005594"/>
    </source>
</evidence>
<gene>
    <name evidence="12" type="ORF">BZG36_03042</name>
</gene>
<sequence>MSAGRFFRTTIAKQVADLSGCSQKFVASVIERPKNTDQVRAEFAIPLPRLLKAVQPDSGKLTQSQQAEFGQQLAAKVQEARNPFIATATPLRSFLNFRPQPLPYISHILKDIHEQKEAYGSHPDIGKSRTVVIDFSSPNIAKPFHVGHLRSTILGAFCKRICMACGWNVVALNYLGDWGKQYGILAVGYEKYGSAEALANDPIRHLYDVYVKISADATTDPSVDDAAKDYFRRMEEGDEKALETWRHFRDLSIDALKEVYKRIRTSFECYSGESTVGPWIPQVFETLEAQGLLSRSDTGALGVDLSRFNLGFVSLRRNDGTTLYATRDIASAMARQELFHFDRALYVVGSEQEHYMQQLYKIVEWMFEHERAQAPQKPHWSQSLEHIKFGRIMGMSTRKGTAIFLDDILDAAREHMLALTKENEYKYAQLVAESQKEMPLDAAEDVTLLAKGSETPEDIAEELGLSAVVIQDLASRRVKDYEFNWSRMTDSRGDTGVYLQYAYARLCGIERKSDVPLDPEVNLSSLIHHEQALELANILSQYPEVVEKAYHSFEPHLVVQYLMTLAHAISSSQSVLRVKGMEGDVGKARRFLFWAARTTMGNGLRLVGLEPLERM</sequence>
<dbReference type="OrthoDB" id="68056at2759"/>
<dbReference type="InterPro" id="IPR001412">
    <property type="entry name" value="aa-tRNA-synth_I_CS"/>
</dbReference>
<evidence type="ECO:0000256" key="9">
    <source>
        <dbReference type="ARBA" id="ARBA00049339"/>
    </source>
</evidence>
<dbReference type="SUPFAM" id="SSF47323">
    <property type="entry name" value="Anticodon-binding domain of a subclass of class I aminoacyl-tRNA synthetases"/>
    <property type="match status" value="1"/>
</dbReference>
<keyword evidence="7 10" id="KW-0030">Aminoacyl-tRNA synthetase</keyword>
<dbReference type="FunFam" id="3.40.50.620:FF:000058">
    <property type="entry name" value="Mitochondrial arginyl-tRNA synthetase"/>
    <property type="match status" value="1"/>
</dbReference>
<dbReference type="InterPro" id="IPR036695">
    <property type="entry name" value="Arg-tRNA-synth_N_sf"/>
</dbReference>
<dbReference type="InterPro" id="IPR035684">
    <property type="entry name" value="ArgRS_core"/>
</dbReference>
<comment type="similarity">
    <text evidence="1 10">Belongs to the class-I aminoacyl-tRNA synthetase family.</text>
</comment>
<dbReference type="Proteomes" id="UP000242875">
    <property type="component" value="Unassembled WGS sequence"/>
</dbReference>
<keyword evidence="3 10" id="KW-0436">Ligase</keyword>
<dbReference type="CDD" id="cd07956">
    <property type="entry name" value="Anticodon_Ia_Arg"/>
    <property type="match status" value="1"/>
</dbReference>
<dbReference type="FunFam" id="1.10.730.10:FF:000006">
    <property type="entry name" value="Arginyl-tRNA synthetase 2, mitochondrial"/>
    <property type="match status" value="1"/>
</dbReference>
<name>A0A261XZ96_9FUNG</name>